<evidence type="ECO:0000313" key="2">
    <source>
        <dbReference type="Proteomes" id="UP001596253"/>
    </source>
</evidence>
<evidence type="ECO:0000313" key="1">
    <source>
        <dbReference type="EMBL" id="MFC6163099.1"/>
    </source>
</evidence>
<reference evidence="2" key="1">
    <citation type="journal article" date="2019" name="Int. J. Syst. Evol. Microbiol.">
        <title>The Global Catalogue of Microorganisms (GCM) 10K type strain sequencing project: providing services to taxonomists for standard genome sequencing and annotation.</title>
        <authorList>
            <consortium name="The Broad Institute Genomics Platform"/>
            <consortium name="The Broad Institute Genome Sequencing Center for Infectious Disease"/>
            <person name="Wu L."/>
            <person name="Ma J."/>
        </authorList>
    </citation>
    <scope>NUCLEOTIDE SEQUENCE [LARGE SCALE GENOMIC DNA]</scope>
    <source>
        <strain evidence="2">CCM 8932</strain>
    </source>
</reference>
<proteinExistence type="predicted"/>
<organism evidence="1 2">
    <name type="scientific">Lactiplantibacillus dongliensis</name>
    <dbReference type="NCBI Taxonomy" id="2559919"/>
    <lineage>
        <taxon>Bacteria</taxon>
        <taxon>Bacillati</taxon>
        <taxon>Bacillota</taxon>
        <taxon>Bacilli</taxon>
        <taxon>Lactobacillales</taxon>
        <taxon>Lactobacillaceae</taxon>
        <taxon>Lactiplantibacillus</taxon>
    </lineage>
</organism>
<protein>
    <submittedName>
        <fullName evidence="1">DUF2922 domain-containing protein</fullName>
    </submittedName>
</protein>
<dbReference type="EMBL" id="JBHSSD010000002">
    <property type="protein sequence ID" value="MFC6163099.1"/>
    <property type="molecule type" value="Genomic_DNA"/>
</dbReference>
<dbReference type="RefSeq" id="WP_137635714.1">
    <property type="nucleotide sequence ID" value="NZ_BJDK01000017.1"/>
</dbReference>
<dbReference type="InterPro" id="IPR021321">
    <property type="entry name" value="DUF2922"/>
</dbReference>
<sequence length="76" mass="8314">MKTLDMSFKTSTHKIHHLKLRYASDGLTKEVVAKAMADLAATKLFDKDGVNLLAEPVAAKYVETVETPIIDAPKAD</sequence>
<dbReference type="Pfam" id="PF11148">
    <property type="entry name" value="DUF2922"/>
    <property type="match status" value="1"/>
</dbReference>
<keyword evidence="2" id="KW-1185">Reference proteome</keyword>
<gene>
    <name evidence="1" type="ORF">ACFP3T_00150</name>
</gene>
<name>A0ABW1R1F3_9LACO</name>
<dbReference type="Proteomes" id="UP001596253">
    <property type="component" value="Unassembled WGS sequence"/>
</dbReference>
<accession>A0ABW1R1F3</accession>
<comment type="caution">
    <text evidence="1">The sequence shown here is derived from an EMBL/GenBank/DDBJ whole genome shotgun (WGS) entry which is preliminary data.</text>
</comment>